<name>A0A061GHW1_THECC</name>
<dbReference type="InParanoid" id="A0A061GHW1"/>
<evidence type="ECO:0000259" key="3">
    <source>
        <dbReference type="Pfam" id="PF14226"/>
    </source>
</evidence>
<dbReference type="Gene3D" id="2.60.120.330">
    <property type="entry name" value="B-lactam Antibiotic, Isopenicillin N Synthase, Chain"/>
    <property type="match status" value="1"/>
</dbReference>
<dbReference type="Proteomes" id="UP000026915">
    <property type="component" value="Chromosome 6"/>
</dbReference>
<keyword evidence="5" id="KW-1185">Reference proteome</keyword>
<dbReference type="InterPro" id="IPR027443">
    <property type="entry name" value="IPNS-like_sf"/>
</dbReference>
<keyword evidence="1" id="KW-0479">Metal-binding</keyword>
<dbReference type="eggNOG" id="KOG0143">
    <property type="taxonomic scope" value="Eukaryota"/>
</dbReference>
<evidence type="ECO:0000313" key="4">
    <source>
        <dbReference type="EMBL" id="EOY26634.1"/>
    </source>
</evidence>
<organism evidence="4 5">
    <name type="scientific">Theobroma cacao</name>
    <name type="common">Cacao</name>
    <name type="synonym">Cocoa</name>
    <dbReference type="NCBI Taxonomy" id="3641"/>
    <lineage>
        <taxon>Eukaryota</taxon>
        <taxon>Viridiplantae</taxon>
        <taxon>Streptophyta</taxon>
        <taxon>Embryophyta</taxon>
        <taxon>Tracheophyta</taxon>
        <taxon>Spermatophyta</taxon>
        <taxon>Magnoliopsida</taxon>
        <taxon>eudicotyledons</taxon>
        <taxon>Gunneridae</taxon>
        <taxon>Pentapetalae</taxon>
        <taxon>rosids</taxon>
        <taxon>malvids</taxon>
        <taxon>Malvales</taxon>
        <taxon>Malvaceae</taxon>
        <taxon>Byttnerioideae</taxon>
        <taxon>Theobroma</taxon>
    </lineage>
</organism>
<dbReference type="SUPFAM" id="SSF51197">
    <property type="entry name" value="Clavaminate synthase-like"/>
    <property type="match status" value="1"/>
</dbReference>
<evidence type="ECO:0000256" key="2">
    <source>
        <dbReference type="ARBA" id="ARBA00023004"/>
    </source>
</evidence>
<reference evidence="4 5" key="1">
    <citation type="journal article" date="2013" name="Genome Biol.">
        <title>The genome sequence of the most widely cultivated cacao type and its use to identify candidate genes regulating pod color.</title>
        <authorList>
            <person name="Motamayor J.C."/>
            <person name="Mockaitis K."/>
            <person name="Schmutz J."/>
            <person name="Haiminen N."/>
            <person name="Iii D.L."/>
            <person name="Cornejo O."/>
            <person name="Findley S.D."/>
            <person name="Zheng P."/>
            <person name="Utro F."/>
            <person name="Royaert S."/>
            <person name="Saski C."/>
            <person name="Jenkins J."/>
            <person name="Podicheti R."/>
            <person name="Zhao M."/>
            <person name="Scheffler B.E."/>
            <person name="Stack J.C."/>
            <person name="Feltus F.A."/>
            <person name="Mustiga G.M."/>
            <person name="Amores F."/>
            <person name="Phillips W."/>
            <person name="Marelli J.P."/>
            <person name="May G.D."/>
            <person name="Shapiro H."/>
            <person name="Ma J."/>
            <person name="Bustamante C.D."/>
            <person name="Schnell R.J."/>
            <person name="Main D."/>
            <person name="Gilbert D."/>
            <person name="Parida L."/>
            <person name="Kuhn D.N."/>
        </authorList>
    </citation>
    <scope>NUCLEOTIDE SEQUENCE [LARGE SCALE GENOMIC DNA]</scope>
    <source>
        <strain evidence="5">cv. Matina 1-6</strain>
    </source>
</reference>
<dbReference type="GO" id="GO:0046872">
    <property type="term" value="F:metal ion binding"/>
    <property type="evidence" value="ECO:0007669"/>
    <property type="project" value="UniProtKB-KW"/>
</dbReference>
<dbReference type="STRING" id="3641.A0A061GHW1"/>
<evidence type="ECO:0000256" key="1">
    <source>
        <dbReference type="ARBA" id="ARBA00022723"/>
    </source>
</evidence>
<dbReference type="EMBL" id="CM001884">
    <property type="protein sequence ID" value="EOY26634.1"/>
    <property type="molecule type" value="Genomic_DNA"/>
</dbReference>
<keyword evidence="2" id="KW-0408">Iron</keyword>
<protein>
    <submittedName>
        <fullName evidence="4">2-oxoglutarate (2OG) and Fe(II)-dependent oxygenase superfamily protein, putative</fullName>
    </submittedName>
</protein>
<gene>
    <name evidence="4" type="ORF">TCM_028550</name>
</gene>
<evidence type="ECO:0000313" key="5">
    <source>
        <dbReference type="Proteomes" id="UP000026915"/>
    </source>
</evidence>
<dbReference type="AlphaFoldDB" id="A0A061GHW1"/>
<dbReference type="HOGENOM" id="CLU_1762085_0_0_1"/>
<sequence length="148" mass="17087">MGSETPLQLPVINFSKQDLKPGSQEWDLLKSQVRQALEEYGCFEALFDKASLELRSAVFEGLEELFDLPLQAKMLNVSDKPILHHILMHLYMKALGLRIQTSLKIISIQSIVEQVSELEQMVRRMILESFGLEKYMDEHMNSTKYLLT</sequence>
<proteinExistence type="predicted"/>
<accession>A0A061GHW1</accession>
<dbReference type="Gramene" id="EOY26634">
    <property type="protein sequence ID" value="EOY26634"/>
    <property type="gene ID" value="TCM_028550"/>
</dbReference>
<dbReference type="InterPro" id="IPR026992">
    <property type="entry name" value="DIOX_N"/>
</dbReference>
<dbReference type="OMA" id="FNENCKP"/>
<dbReference type="Pfam" id="PF14226">
    <property type="entry name" value="DIOX_N"/>
    <property type="match status" value="1"/>
</dbReference>
<feature type="domain" description="Non-haem dioxygenase N-terminal" evidence="3">
    <location>
        <begin position="9"/>
        <end position="80"/>
    </location>
</feature>